<organism evidence="1 2">
    <name type="scientific">Marinobacter adhaerens (strain DSM 23420 / HP15)</name>
    <dbReference type="NCBI Taxonomy" id="225937"/>
    <lineage>
        <taxon>Bacteria</taxon>
        <taxon>Pseudomonadati</taxon>
        <taxon>Pseudomonadota</taxon>
        <taxon>Gammaproteobacteria</taxon>
        <taxon>Pseudomonadales</taxon>
        <taxon>Marinobacteraceae</taxon>
        <taxon>Marinobacter</taxon>
    </lineage>
</organism>
<gene>
    <name evidence="1" type="ordered locus">HP15_2476</name>
</gene>
<accession>E4PHV2</accession>
<dbReference type="SUPFAM" id="SSF47857">
    <property type="entry name" value="Apolipophorin-III"/>
    <property type="match status" value="1"/>
</dbReference>
<name>E4PHV2_MARAH</name>
<dbReference type="EMBL" id="CP001978">
    <property type="protein sequence ID" value="ADP98240.1"/>
    <property type="molecule type" value="Genomic_DNA"/>
</dbReference>
<evidence type="ECO:0000313" key="1">
    <source>
        <dbReference type="EMBL" id="ADP98240.1"/>
    </source>
</evidence>
<dbReference type="PATRIC" id="fig|225937.3.peg.2500"/>
<protein>
    <submittedName>
        <fullName evidence="1">Uncharacterized protein</fullName>
    </submittedName>
</protein>
<proteinExistence type="predicted"/>
<reference evidence="2" key="2">
    <citation type="submission" date="2010-02" db="EMBL/GenBank/DDBJ databases">
        <title>Complete genome sequence of Marinobacter adhaerens type strain (HP15).</title>
        <authorList>
            <person name="Gaerdes A.A.M."/>
            <person name="Kaeppel E."/>
            <person name="Shezad A."/>
            <person name="Seebah S."/>
            <person name="Teeling H."/>
            <person name="Yarza P."/>
            <person name="Gloeckner F.O."/>
            <person name="Ullrich M.S."/>
        </authorList>
    </citation>
    <scope>NUCLEOTIDE SEQUENCE [LARGE SCALE GENOMIC DNA]</scope>
    <source>
        <strain evidence="2">DSM 23420 / HP15</strain>
    </source>
</reference>
<dbReference type="Proteomes" id="UP000007077">
    <property type="component" value="Chromosome"/>
</dbReference>
<reference evidence="1 2" key="1">
    <citation type="journal article" date="2010" name="Stand. Genomic Sci.">
        <title>Complete genome sequence of Marinobacter adhaerens type strain (HP15), a diatom-interacting marine microorganism.</title>
        <authorList>
            <person name="Gardes A."/>
            <person name="Kaeppel E."/>
            <person name="Shehzad A."/>
            <person name="Seebah S."/>
            <person name="Teeling H."/>
            <person name="Yarza P."/>
            <person name="Glockner F.O."/>
            <person name="Grossart H.P."/>
            <person name="Ullrich M.S."/>
        </authorList>
    </citation>
    <scope>NUCLEOTIDE SEQUENCE [LARGE SCALE GENOMIC DNA]</scope>
    <source>
        <strain evidence="2">DSM 23420 / HP15</strain>
    </source>
</reference>
<sequence length="90" mass="10779">MLDMSLQEELKKLSEKVKQYRDEARVQMHLAREDVKDEWEDLEQDWDRFRSKIDEVLHDAENASQEARQTASKLGEDLKTGYQNIRNKLK</sequence>
<evidence type="ECO:0000313" key="2">
    <source>
        <dbReference type="Proteomes" id="UP000007077"/>
    </source>
</evidence>
<dbReference type="HOGENOM" id="CLU_183677_0_0_6"/>
<dbReference type="eggNOG" id="ENOG5033B9C">
    <property type="taxonomic scope" value="Bacteria"/>
</dbReference>
<dbReference type="Gene3D" id="1.20.120.20">
    <property type="entry name" value="Apolipoprotein"/>
    <property type="match status" value="1"/>
</dbReference>
<dbReference type="STRING" id="225937.HP15_2476"/>
<dbReference type="AlphaFoldDB" id="E4PHV2"/>
<dbReference type="KEGG" id="mad:HP15_2476"/>